<evidence type="ECO:0000313" key="5">
    <source>
        <dbReference type="EMBL" id="PPK96915.1"/>
    </source>
</evidence>
<accession>A0A2S6IRY8</accession>
<dbReference type="InterPro" id="IPR051782">
    <property type="entry name" value="ABC_Transporter_VariousFunc"/>
</dbReference>
<feature type="domain" description="ABC transporter" evidence="4">
    <location>
        <begin position="6"/>
        <end position="220"/>
    </location>
</feature>
<keyword evidence="3" id="KW-0067">ATP-binding</keyword>
<evidence type="ECO:0000256" key="1">
    <source>
        <dbReference type="ARBA" id="ARBA00022448"/>
    </source>
</evidence>
<evidence type="ECO:0000256" key="2">
    <source>
        <dbReference type="ARBA" id="ARBA00022741"/>
    </source>
</evidence>
<evidence type="ECO:0000256" key="3">
    <source>
        <dbReference type="ARBA" id="ARBA00022840"/>
    </source>
</evidence>
<dbReference type="AlphaFoldDB" id="A0A2S6IRY8"/>
<dbReference type="PANTHER" id="PTHR42939:SF1">
    <property type="entry name" value="ABC TRANSPORTER ATP-BINDING PROTEIN ALBC-RELATED"/>
    <property type="match status" value="1"/>
</dbReference>
<dbReference type="SMART" id="SM00382">
    <property type="entry name" value="AAA"/>
    <property type="match status" value="1"/>
</dbReference>
<evidence type="ECO:0000259" key="4">
    <source>
        <dbReference type="PROSITE" id="PS50893"/>
    </source>
</evidence>
<comment type="caution">
    <text evidence="5">The sequence shown here is derived from an EMBL/GenBank/DDBJ whole genome shotgun (WGS) entry which is preliminary data.</text>
</comment>
<dbReference type="Gene3D" id="3.40.50.300">
    <property type="entry name" value="P-loop containing nucleotide triphosphate hydrolases"/>
    <property type="match status" value="1"/>
</dbReference>
<dbReference type="GO" id="GO:0016887">
    <property type="term" value="F:ATP hydrolysis activity"/>
    <property type="evidence" value="ECO:0007669"/>
    <property type="project" value="InterPro"/>
</dbReference>
<gene>
    <name evidence="5" type="ORF">LY01_00740</name>
</gene>
<dbReference type="PANTHER" id="PTHR42939">
    <property type="entry name" value="ABC TRANSPORTER ATP-BINDING PROTEIN ALBC-RELATED"/>
    <property type="match status" value="1"/>
</dbReference>
<dbReference type="Pfam" id="PF00005">
    <property type="entry name" value="ABC_tran"/>
    <property type="match status" value="1"/>
</dbReference>
<protein>
    <submittedName>
        <fullName evidence="5">ABC-type multidrug transport system ATPase subunit</fullName>
    </submittedName>
</protein>
<sequence length="220" mass="25426">MSRLHIHIDRYKVGRFKKMTLINNLDLTLEKGKITGLLGRNGCGKSSLMNVIFGKSKADTVAHFDGKPIQLRDHLKHQLVAYLPQDPFMIGARTVVDAVQMWYPDPKDQDKILYEPLIHKVHHVKVKALSIGERRFLEFLLVINSERPIILLDEPFSMLAPLQIERVKEIIKTVKPRRGILMSDHYYDNVLEMSDSCYVFKESTLVAVENEEDLKNNLYI</sequence>
<dbReference type="SUPFAM" id="SSF52540">
    <property type="entry name" value="P-loop containing nucleoside triphosphate hydrolases"/>
    <property type="match status" value="1"/>
</dbReference>
<proteinExistence type="predicted"/>
<reference evidence="5 6" key="1">
    <citation type="submission" date="2018-02" db="EMBL/GenBank/DDBJ databases">
        <title>Genomic Encyclopedia of Archaeal and Bacterial Type Strains, Phase II (KMG-II): from individual species to whole genera.</title>
        <authorList>
            <person name="Goeker M."/>
        </authorList>
    </citation>
    <scope>NUCLEOTIDE SEQUENCE [LARGE SCALE GENOMIC DNA]</scope>
    <source>
        <strain evidence="5 6">DSM 16809</strain>
    </source>
</reference>
<dbReference type="OrthoDB" id="9801987at2"/>
<dbReference type="InterPro" id="IPR027417">
    <property type="entry name" value="P-loop_NTPase"/>
</dbReference>
<dbReference type="InterPro" id="IPR003439">
    <property type="entry name" value="ABC_transporter-like_ATP-bd"/>
</dbReference>
<organism evidence="5 6">
    <name type="scientific">Nonlabens xylanidelens</name>
    <dbReference type="NCBI Taxonomy" id="191564"/>
    <lineage>
        <taxon>Bacteria</taxon>
        <taxon>Pseudomonadati</taxon>
        <taxon>Bacteroidota</taxon>
        <taxon>Flavobacteriia</taxon>
        <taxon>Flavobacteriales</taxon>
        <taxon>Flavobacteriaceae</taxon>
        <taxon>Nonlabens</taxon>
    </lineage>
</organism>
<name>A0A2S6IRY8_9FLAO</name>
<keyword evidence="1" id="KW-0813">Transport</keyword>
<dbReference type="EMBL" id="PTJE01000001">
    <property type="protein sequence ID" value="PPK96915.1"/>
    <property type="molecule type" value="Genomic_DNA"/>
</dbReference>
<evidence type="ECO:0000313" key="6">
    <source>
        <dbReference type="Proteomes" id="UP000239002"/>
    </source>
</evidence>
<keyword evidence="2" id="KW-0547">Nucleotide-binding</keyword>
<dbReference type="GO" id="GO:0005524">
    <property type="term" value="F:ATP binding"/>
    <property type="evidence" value="ECO:0007669"/>
    <property type="project" value="UniProtKB-KW"/>
</dbReference>
<dbReference type="RefSeq" id="WP_104514445.1">
    <property type="nucleotide sequence ID" value="NZ_PTJE01000001.1"/>
</dbReference>
<keyword evidence="6" id="KW-1185">Reference proteome</keyword>
<dbReference type="InterPro" id="IPR003593">
    <property type="entry name" value="AAA+_ATPase"/>
</dbReference>
<dbReference type="Proteomes" id="UP000239002">
    <property type="component" value="Unassembled WGS sequence"/>
</dbReference>
<dbReference type="PROSITE" id="PS50893">
    <property type="entry name" value="ABC_TRANSPORTER_2"/>
    <property type="match status" value="1"/>
</dbReference>